<evidence type="ECO:0000313" key="3">
    <source>
        <dbReference type="Proteomes" id="UP000230002"/>
    </source>
</evidence>
<accession>A0A2G8RLX3</accession>
<protein>
    <submittedName>
        <fullName evidence="2">Uncharacterized protein</fullName>
    </submittedName>
</protein>
<feature type="signal peptide" evidence="1">
    <location>
        <begin position="1"/>
        <end position="23"/>
    </location>
</feature>
<comment type="caution">
    <text evidence="2">The sequence shown here is derived from an EMBL/GenBank/DDBJ whole genome shotgun (WGS) entry which is preliminary data.</text>
</comment>
<evidence type="ECO:0000313" key="2">
    <source>
        <dbReference type="EMBL" id="PIL22308.1"/>
    </source>
</evidence>
<proteinExistence type="predicted"/>
<dbReference type="AlphaFoldDB" id="A0A2G8RLX3"/>
<sequence>MFLQWFFQSMVQILYYFVRQILAHLDVQIDFDRMAECFSAKNTDDPTQRITAHPWKYRSDARQLRDEAEKRYEYFSWSQQKFVPKGMLLKVGQDVHSRAKALALLGTWEANASGRSNSSTS</sequence>
<dbReference type="EMBL" id="AYKW01000069">
    <property type="protein sequence ID" value="PIL22308.1"/>
    <property type="molecule type" value="Genomic_DNA"/>
</dbReference>
<feature type="chain" id="PRO_5013748612" evidence="1">
    <location>
        <begin position="24"/>
        <end position="121"/>
    </location>
</feature>
<keyword evidence="1" id="KW-0732">Signal</keyword>
<dbReference type="Proteomes" id="UP000230002">
    <property type="component" value="Unassembled WGS sequence"/>
</dbReference>
<name>A0A2G8RLX3_9APHY</name>
<evidence type="ECO:0000256" key="1">
    <source>
        <dbReference type="SAM" id="SignalP"/>
    </source>
</evidence>
<reference evidence="2 3" key="1">
    <citation type="journal article" date="2015" name="Sci. Rep.">
        <title>Chromosome-level genome map provides insights into diverse defense mechanisms in the medicinal fungus Ganoderma sinense.</title>
        <authorList>
            <person name="Zhu Y."/>
            <person name="Xu J."/>
            <person name="Sun C."/>
            <person name="Zhou S."/>
            <person name="Xu H."/>
            <person name="Nelson D.R."/>
            <person name="Qian J."/>
            <person name="Song J."/>
            <person name="Luo H."/>
            <person name="Xiang L."/>
            <person name="Li Y."/>
            <person name="Xu Z."/>
            <person name="Ji A."/>
            <person name="Wang L."/>
            <person name="Lu S."/>
            <person name="Hayward A."/>
            <person name="Sun W."/>
            <person name="Li X."/>
            <person name="Schwartz D.C."/>
            <person name="Wang Y."/>
            <person name="Chen S."/>
        </authorList>
    </citation>
    <scope>NUCLEOTIDE SEQUENCE [LARGE SCALE GENOMIC DNA]</scope>
    <source>
        <strain evidence="2 3">ZZ0214-1</strain>
    </source>
</reference>
<gene>
    <name evidence="2" type="ORF">GSI_14996</name>
</gene>
<keyword evidence="3" id="KW-1185">Reference proteome</keyword>
<organism evidence="2 3">
    <name type="scientific">Ganoderma sinense ZZ0214-1</name>
    <dbReference type="NCBI Taxonomy" id="1077348"/>
    <lineage>
        <taxon>Eukaryota</taxon>
        <taxon>Fungi</taxon>
        <taxon>Dikarya</taxon>
        <taxon>Basidiomycota</taxon>
        <taxon>Agaricomycotina</taxon>
        <taxon>Agaricomycetes</taxon>
        <taxon>Polyporales</taxon>
        <taxon>Polyporaceae</taxon>
        <taxon>Ganoderma</taxon>
    </lineage>
</organism>